<evidence type="ECO:0000313" key="7">
    <source>
        <dbReference type="Proteomes" id="UP000596660"/>
    </source>
</evidence>
<dbReference type="InterPro" id="IPR011124">
    <property type="entry name" value="Znf_CW"/>
</dbReference>
<feature type="region of interest" description="Disordered" evidence="4">
    <location>
        <begin position="659"/>
        <end position="687"/>
    </location>
</feature>
<feature type="compositionally biased region" description="Basic and acidic residues" evidence="4">
    <location>
        <begin position="1122"/>
        <end position="1135"/>
    </location>
</feature>
<dbReference type="Pfam" id="PF07496">
    <property type="entry name" value="zf-CW"/>
    <property type="match status" value="1"/>
</dbReference>
<dbReference type="Gene3D" id="3.30.40.100">
    <property type="match status" value="1"/>
</dbReference>
<keyword evidence="3" id="KW-0862">Zinc</keyword>
<keyword evidence="1" id="KW-0479">Metal-binding</keyword>
<feature type="region of interest" description="Disordered" evidence="4">
    <location>
        <begin position="1150"/>
        <end position="1170"/>
    </location>
</feature>
<evidence type="ECO:0000256" key="2">
    <source>
        <dbReference type="ARBA" id="ARBA00022771"/>
    </source>
</evidence>
<reference evidence="6" key="2">
    <citation type="submission" date="2021-03" db="UniProtKB">
        <authorList>
            <consortium name="EnsemblPlants"/>
        </authorList>
    </citation>
    <scope>IDENTIFICATION</scope>
</reference>
<feature type="region of interest" description="Disordered" evidence="4">
    <location>
        <begin position="90"/>
        <end position="113"/>
    </location>
</feature>
<evidence type="ECO:0000313" key="6">
    <source>
        <dbReference type="EnsemblPlants" id="AUR62033198-RA:cds"/>
    </source>
</evidence>
<dbReference type="PANTHER" id="PTHR46524">
    <property type="entry name" value="CW-TYPE ZINC FINGER"/>
    <property type="match status" value="1"/>
</dbReference>
<feature type="compositionally biased region" description="Polar residues" evidence="4">
    <location>
        <begin position="1243"/>
        <end position="1258"/>
    </location>
</feature>
<feature type="region of interest" description="Disordered" evidence="4">
    <location>
        <begin position="826"/>
        <end position="918"/>
    </location>
</feature>
<feature type="compositionally biased region" description="Polar residues" evidence="4">
    <location>
        <begin position="899"/>
        <end position="910"/>
    </location>
</feature>
<name>A0A803MPJ7_CHEQI</name>
<feature type="compositionally biased region" description="Polar residues" evidence="4">
    <location>
        <begin position="43"/>
        <end position="61"/>
    </location>
</feature>
<dbReference type="EnsemblPlants" id="AUR62033198-RA">
    <property type="protein sequence ID" value="AUR62033198-RA:cds"/>
    <property type="gene ID" value="AUR62033198"/>
</dbReference>
<dbReference type="OMA" id="NWLPDMN"/>
<feature type="compositionally biased region" description="Basic and acidic residues" evidence="4">
    <location>
        <begin position="1198"/>
        <end position="1208"/>
    </location>
</feature>
<dbReference type="CDD" id="cd15517">
    <property type="entry name" value="PHD_TCF19_like"/>
    <property type="match status" value="1"/>
</dbReference>
<evidence type="ECO:0000256" key="3">
    <source>
        <dbReference type="ARBA" id="ARBA00022833"/>
    </source>
</evidence>
<feature type="compositionally biased region" description="Polar residues" evidence="4">
    <location>
        <begin position="1078"/>
        <end position="1105"/>
    </location>
</feature>
<keyword evidence="2" id="KW-0863">Zinc-finger</keyword>
<evidence type="ECO:0000256" key="1">
    <source>
        <dbReference type="ARBA" id="ARBA00022723"/>
    </source>
</evidence>
<feature type="compositionally biased region" description="Basic and acidic residues" evidence="4">
    <location>
        <begin position="739"/>
        <end position="748"/>
    </location>
</feature>
<feature type="region of interest" description="Disordered" evidence="4">
    <location>
        <begin position="1078"/>
        <end position="1135"/>
    </location>
</feature>
<protein>
    <recommendedName>
        <fullName evidence="5">CW-type domain-containing protein</fullName>
    </recommendedName>
</protein>
<dbReference type="InterPro" id="IPR055300">
    <property type="entry name" value="CWZF3/5/7"/>
</dbReference>
<dbReference type="PANTHER" id="PTHR46524:SF7">
    <property type="entry name" value="CW-TYPE ZINC FINGER"/>
    <property type="match status" value="1"/>
</dbReference>
<dbReference type="InterPro" id="IPR056406">
    <property type="entry name" value="THD_CWZF3/5/7"/>
</dbReference>
<evidence type="ECO:0000256" key="4">
    <source>
        <dbReference type="SAM" id="MobiDB-lite"/>
    </source>
</evidence>
<feature type="region of interest" description="Disordered" evidence="4">
    <location>
        <begin position="1400"/>
        <end position="1432"/>
    </location>
</feature>
<accession>A0A803MPJ7</accession>
<dbReference type="GO" id="GO:0008270">
    <property type="term" value="F:zinc ion binding"/>
    <property type="evidence" value="ECO:0007669"/>
    <property type="project" value="UniProtKB-KW"/>
</dbReference>
<evidence type="ECO:0000259" key="5">
    <source>
        <dbReference type="PROSITE" id="PS51050"/>
    </source>
</evidence>
<reference evidence="6" key="1">
    <citation type="journal article" date="2017" name="Nature">
        <title>The genome of Chenopodium quinoa.</title>
        <authorList>
            <person name="Jarvis D.E."/>
            <person name="Ho Y.S."/>
            <person name="Lightfoot D.J."/>
            <person name="Schmoeckel S.M."/>
            <person name="Li B."/>
            <person name="Borm T.J.A."/>
            <person name="Ohyanagi H."/>
            <person name="Mineta K."/>
            <person name="Michell C.T."/>
            <person name="Saber N."/>
            <person name="Kharbatia N.M."/>
            <person name="Rupper R.R."/>
            <person name="Sharp A.R."/>
            <person name="Dally N."/>
            <person name="Boughton B.A."/>
            <person name="Woo Y.H."/>
            <person name="Gao G."/>
            <person name="Schijlen E.G.W.M."/>
            <person name="Guo X."/>
            <person name="Momin A.A."/>
            <person name="Negrao S."/>
            <person name="Al-Babili S."/>
            <person name="Gehring C."/>
            <person name="Roessner U."/>
            <person name="Jung C."/>
            <person name="Murphy K."/>
            <person name="Arold S.T."/>
            <person name="Gojobori T."/>
            <person name="van der Linden C.G."/>
            <person name="van Loo E.N."/>
            <person name="Jellen E.N."/>
            <person name="Maughan P.J."/>
            <person name="Tester M."/>
        </authorList>
    </citation>
    <scope>NUCLEOTIDE SEQUENCE [LARGE SCALE GENOMIC DNA]</scope>
    <source>
        <strain evidence="6">cv. PI 614886</strain>
    </source>
</reference>
<dbReference type="Gramene" id="AUR62033198-RA">
    <property type="protein sequence ID" value="AUR62033198-RA:cds"/>
    <property type="gene ID" value="AUR62033198"/>
</dbReference>
<feature type="region of interest" description="Disordered" evidence="4">
    <location>
        <begin position="1187"/>
        <end position="1280"/>
    </location>
</feature>
<proteinExistence type="predicted"/>
<feature type="region of interest" description="Disordered" evidence="4">
    <location>
        <begin position="724"/>
        <end position="791"/>
    </location>
</feature>
<feature type="compositionally biased region" description="Basic and acidic residues" evidence="4">
    <location>
        <begin position="877"/>
        <end position="897"/>
    </location>
</feature>
<feature type="compositionally biased region" description="Basic and acidic residues" evidence="4">
    <location>
        <begin position="1226"/>
        <end position="1242"/>
    </location>
</feature>
<dbReference type="Proteomes" id="UP000596660">
    <property type="component" value="Unplaced"/>
</dbReference>
<keyword evidence="7" id="KW-1185">Reference proteome</keyword>
<feature type="region of interest" description="Disordered" evidence="4">
    <location>
        <begin position="39"/>
        <end position="61"/>
    </location>
</feature>
<sequence>DDKLQDVLGHFKKDFEGVVSAESLGAKYGIYGSFLPTYRRSPVGSQSKSPPRVQNNITPQSPNTLQMEVGHHKSLAPANVSYSIKQGSASTGSASSFPYKPLPQNDLSRKNGRKKSIKSLDLCATKSEVRDQKTLKVRIKVGSDNLSVKKNAAIYSGLGLDGSPTSSLDDSPMDNEGLSCRLSFDGFESPTQIIQMMTSSLLLGGCFLSPLPDDLMCLSERPKHTQDILTETSSKAELKNSVTGHPTFPIKDKTSSVENNMKLLDKKGLSLQDKGDGKDNNIGFGSQLKETDIDAVSCDELVSKALKLPLLSNAHSDVRCSPTASLKQTVFSDTSEREPLEPVFVHVSLSEKSTGKVSYAANNSNSKAAEVRNNMVTDSEKVGDDKFKTVDGTTNFSTGASNLKKASKNGLKDPVNQGTNKFTSRDDAMAVSCGNGQFSFGDEKRPKKSQARGFATGKIAMEINEDSAPLLKDMKYTDAEKTACRIEVQKDSKIGMGQYVDFFGEMNEEEGDVMDSPDVPSGEMLKTSEVVDKTSFVYENNSKERTSSLDTRKGTTFGEKLKGHSTDAPVPENGRPIFETAPTSNEANVDWVGCDKCQKWRVFPPGCKPDNLPDKWDCSMMTWLPDMNRCSASEEETNNFHVPPPGMTSADIMNSGRITSKVRKPSKSSFQNSPKKPPSSIKKQFSAKEPYHMNGLDLEQQAKSGDTYPDSGQHKKIEKHRMDCYSDGGHAKNPKIKSKRESDQDFSRTSKKSKTRSMQSGDNGVAAHDQGFETLGVSSGYGLGAGTSGKDQVSDLEFFASQNSKDDINSIRPDYFGKSKFQVEDLPVVGSMHVSKSGSGNKKRKGDNFKDPPNSTPSSGKLRDDNEKSSRKRHRISKSEGKDSSASKRNGKADKKTKNVSQHRLVSNESVQKDSVGANPVMAATSSSSKISGSLKVKSKFQEIKGSPVESVSSSPLRIPNQDNIISGCKVTVGNDDVQEATKVATDSPTRCSAVDYDGNDDQSGAILNDKIATGTLHGSSNLIGVQDKSIGDLQLTNGNSRVENLNLDNGFPSETQVSHRCVNETAARGELRLDANISNSGKSCKDSPSLSNDKNQTLKSNSGKSKVKMSDSYENSLNHTIAHEERELDRKVKVDEKCGSSADKNMNCTILSNKEPSFPKSEGKPEFDERRFSKKFDVDKSEDLVPISAKEKSRHMLRSDGEKKEALDNLQPKQGIKASTSASDARLDALPREPRLNKKADSQNGTHILSKQTISNGHRNKNQDAPSPLRRDSSSQAASSAIKEATNLKHLADRLKSSSPTESIAMYFEAALKFLHGASLLESGKAENIKHADIAQSKQIYSSTAKLCQFCAHEFEKMKDMATAALAYKCVEVAYMRVIYNSHITASRDRHELQAALQMVPPGESPSSSASDIDNLNNNANGDKAAQARSGGSPQLAANLVIAAKNRPNFSRLLSFAQDVNSAMEASRKSRIAFAAANVSMSRADLKEGGITSIKRALDFNFYDVDGLLRLVRLAKETISR</sequence>
<feature type="domain" description="CW-type" evidence="5">
    <location>
        <begin position="585"/>
        <end position="638"/>
    </location>
</feature>
<organism evidence="6 7">
    <name type="scientific">Chenopodium quinoa</name>
    <name type="common">Quinoa</name>
    <dbReference type="NCBI Taxonomy" id="63459"/>
    <lineage>
        <taxon>Eukaryota</taxon>
        <taxon>Viridiplantae</taxon>
        <taxon>Streptophyta</taxon>
        <taxon>Embryophyta</taxon>
        <taxon>Tracheophyta</taxon>
        <taxon>Spermatophyta</taxon>
        <taxon>Magnoliopsida</taxon>
        <taxon>eudicotyledons</taxon>
        <taxon>Gunneridae</taxon>
        <taxon>Pentapetalae</taxon>
        <taxon>Caryophyllales</taxon>
        <taxon>Chenopodiaceae</taxon>
        <taxon>Chenopodioideae</taxon>
        <taxon>Atripliceae</taxon>
        <taxon>Chenopodium</taxon>
    </lineage>
</organism>
<feature type="region of interest" description="Disordered" evidence="4">
    <location>
        <begin position="542"/>
        <end position="574"/>
    </location>
</feature>
<feature type="compositionally biased region" description="Polar residues" evidence="4">
    <location>
        <begin position="1406"/>
        <end position="1422"/>
    </location>
</feature>
<feature type="compositionally biased region" description="Basic and acidic residues" evidence="4">
    <location>
        <begin position="542"/>
        <end position="565"/>
    </location>
</feature>
<dbReference type="Pfam" id="PF24756">
    <property type="entry name" value="THD_CWZF3-5-7"/>
    <property type="match status" value="1"/>
</dbReference>
<dbReference type="PROSITE" id="PS51050">
    <property type="entry name" value="ZF_CW"/>
    <property type="match status" value="1"/>
</dbReference>